<dbReference type="InterPro" id="IPR013785">
    <property type="entry name" value="Aldolase_TIM"/>
</dbReference>
<evidence type="ECO:0000313" key="4">
    <source>
        <dbReference type="EMBL" id="MFC6646676.1"/>
    </source>
</evidence>
<keyword evidence="5" id="KW-1185">Reference proteome</keyword>
<dbReference type="PANTHER" id="PTHR20857">
    <property type="entry name" value="THIAMINE-PHOSPHATE PYROPHOSPHORYLASE"/>
    <property type="match status" value="1"/>
</dbReference>
<dbReference type="Gene3D" id="3.20.20.70">
    <property type="entry name" value="Aldolase class I"/>
    <property type="match status" value="1"/>
</dbReference>
<evidence type="ECO:0000256" key="1">
    <source>
        <dbReference type="ARBA" id="ARBA00004948"/>
    </source>
</evidence>
<evidence type="ECO:0000259" key="3">
    <source>
        <dbReference type="Pfam" id="PF02581"/>
    </source>
</evidence>
<accession>A0ABW1ZDA0</accession>
<sequence>MKRMAIADARTTIDQVLRWSAAGIDVVQLREKELDAGAILQVAELWREALWGSATRLVVNGRADIAKASGADGVHLTARKGELTASQVRALMPGAFVSASAHSLSEVERAINGGADLIVFGPVFEKRVDGALVQNGTGLPMLAAACRMAADVPVLALGGVNAVNQHLCLQAGAAGIAGIRLFADLA</sequence>
<dbReference type="Proteomes" id="UP001596391">
    <property type="component" value="Unassembled WGS sequence"/>
</dbReference>
<dbReference type="RefSeq" id="WP_263370328.1">
    <property type="nucleotide sequence ID" value="NZ_JAGSYD010000001.1"/>
</dbReference>
<keyword evidence="2" id="KW-0784">Thiamine biosynthesis</keyword>
<dbReference type="Pfam" id="PF02581">
    <property type="entry name" value="TMP-TENI"/>
    <property type="match status" value="1"/>
</dbReference>
<dbReference type="PANTHER" id="PTHR20857:SF15">
    <property type="entry name" value="THIAMINE-PHOSPHATE SYNTHASE"/>
    <property type="match status" value="1"/>
</dbReference>
<comment type="pathway">
    <text evidence="1">Cofactor biosynthesis; thiamine diphosphate biosynthesis.</text>
</comment>
<name>A0ABW1ZDA0_9BACT</name>
<comment type="caution">
    <text evidence="4">The sequence shown here is derived from an EMBL/GenBank/DDBJ whole genome shotgun (WGS) entry which is preliminary data.</text>
</comment>
<evidence type="ECO:0000313" key="5">
    <source>
        <dbReference type="Proteomes" id="UP001596391"/>
    </source>
</evidence>
<dbReference type="EMBL" id="JBHSWI010000001">
    <property type="protein sequence ID" value="MFC6646676.1"/>
    <property type="molecule type" value="Genomic_DNA"/>
</dbReference>
<evidence type="ECO:0000256" key="2">
    <source>
        <dbReference type="ARBA" id="ARBA00022977"/>
    </source>
</evidence>
<dbReference type="SUPFAM" id="SSF51391">
    <property type="entry name" value="Thiamin phosphate synthase"/>
    <property type="match status" value="1"/>
</dbReference>
<gene>
    <name evidence="4" type="ORF">ACFQBQ_13985</name>
</gene>
<proteinExistence type="predicted"/>
<protein>
    <submittedName>
        <fullName evidence="4">Thiamine phosphate synthase</fullName>
    </submittedName>
</protein>
<feature type="domain" description="Thiamine phosphate synthase/TenI" evidence="3">
    <location>
        <begin position="9"/>
        <end position="180"/>
    </location>
</feature>
<dbReference type="CDD" id="cd00564">
    <property type="entry name" value="TMP_TenI"/>
    <property type="match status" value="1"/>
</dbReference>
<dbReference type="InterPro" id="IPR036206">
    <property type="entry name" value="ThiamineP_synth_sf"/>
</dbReference>
<reference evidence="5" key="1">
    <citation type="journal article" date="2019" name="Int. J. Syst. Evol. Microbiol.">
        <title>The Global Catalogue of Microorganisms (GCM) 10K type strain sequencing project: providing services to taxonomists for standard genome sequencing and annotation.</title>
        <authorList>
            <consortium name="The Broad Institute Genomics Platform"/>
            <consortium name="The Broad Institute Genome Sequencing Center for Infectious Disease"/>
            <person name="Wu L."/>
            <person name="Ma J."/>
        </authorList>
    </citation>
    <scope>NUCLEOTIDE SEQUENCE [LARGE SCALE GENOMIC DNA]</scope>
    <source>
        <strain evidence="5">CGMCC 1.16026</strain>
    </source>
</reference>
<dbReference type="InterPro" id="IPR022998">
    <property type="entry name" value="ThiamineP_synth_TenI"/>
</dbReference>
<organism evidence="4 5">
    <name type="scientific">Granulicella cerasi</name>
    <dbReference type="NCBI Taxonomy" id="741063"/>
    <lineage>
        <taxon>Bacteria</taxon>
        <taxon>Pseudomonadati</taxon>
        <taxon>Acidobacteriota</taxon>
        <taxon>Terriglobia</taxon>
        <taxon>Terriglobales</taxon>
        <taxon>Acidobacteriaceae</taxon>
        <taxon>Granulicella</taxon>
    </lineage>
</organism>